<accession>A0A4Y9XR12</accession>
<reference evidence="2 3" key="1">
    <citation type="submission" date="2019-02" db="EMBL/GenBank/DDBJ databases">
        <title>Genome sequencing of the rare red list fungi Dentipellis fragilis.</title>
        <authorList>
            <person name="Buettner E."/>
            <person name="Kellner H."/>
        </authorList>
    </citation>
    <scope>NUCLEOTIDE SEQUENCE [LARGE SCALE GENOMIC DNA]</scope>
    <source>
        <strain evidence="2 3">DSM 105465</strain>
    </source>
</reference>
<feature type="region of interest" description="Disordered" evidence="1">
    <location>
        <begin position="1"/>
        <end position="33"/>
    </location>
</feature>
<sequence length="153" mass="17125">MSFRGGQLEEKPSLPMALPTLKSKPPQSVVDQKVGKHHDINIDGDIRGTFRYDRKFLLQLLSSCIDIPENYAMLEARGIARCRTDKGTVLTKDVQPEGLWKAFRKTNRFASAYGLLSSQHTPDSTRSFAGHTIQQNTLPQHDCDQAKARSSIV</sequence>
<evidence type="ECO:0000313" key="3">
    <source>
        <dbReference type="Proteomes" id="UP000298327"/>
    </source>
</evidence>
<dbReference type="EMBL" id="SEOQ01001644">
    <property type="protein sequence ID" value="TFY50979.1"/>
    <property type="molecule type" value="Genomic_DNA"/>
</dbReference>
<comment type="caution">
    <text evidence="2">The sequence shown here is derived from an EMBL/GenBank/DDBJ whole genome shotgun (WGS) entry which is preliminary data.</text>
</comment>
<evidence type="ECO:0000256" key="1">
    <source>
        <dbReference type="SAM" id="MobiDB-lite"/>
    </source>
</evidence>
<name>A0A4Y9XR12_9AGAM</name>
<proteinExistence type="predicted"/>
<evidence type="ECO:0000313" key="2">
    <source>
        <dbReference type="EMBL" id="TFY50979.1"/>
    </source>
</evidence>
<protein>
    <recommendedName>
        <fullName evidence="4">Eukaryotic translation initiation factor 4G1 eIF4E-binding domain-containing protein</fullName>
    </recommendedName>
</protein>
<organism evidence="2 3">
    <name type="scientific">Dentipellis fragilis</name>
    <dbReference type="NCBI Taxonomy" id="205917"/>
    <lineage>
        <taxon>Eukaryota</taxon>
        <taxon>Fungi</taxon>
        <taxon>Dikarya</taxon>
        <taxon>Basidiomycota</taxon>
        <taxon>Agaricomycotina</taxon>
        <taxon>Agaricomycetes</taxon>
        <taxon>Russulales</taxon>
        <taxon>Hericiaceae</taxon>
        <taxon>Dentipellis</taxon>
    </lineage>
</organism>
<dbReference type="Proteomes" id="UP000298327">
    <property type="component" value="Unassembled WGS sequence"/>
</dbReference>
<dbReference type="AlphaFoldDB" id="A0A4Y9XR12"/>
<keyword evidence="3" id="KW-1185">Reference proteome</keyword>
<gene>
    <name evidence="2" type="ORF">EVG20_g11225</name>
</gene>
<evidence type="ECO:0008006" key="4">
    <source>
        <dbReference type="Google" id="ProtNLM"/>
    </source>
</evidence>